<keyword evidence="1" id="KW-1133">Transmembrane helix</keyword>
<feature type="transmembrane region" description="Helical" evidence="1">
    <location>
        <begin position="69"/>
        <end position="94"/>
    </location>
</feature>
<keyword evidence="1" id="KW-0472">Membrane</keyword>
<proteinExistence type="predicted"/>
<name>A0A8W7PS29_ANOCL</name>
<evidence type="ECO:0000313" key="2">
    <source>
        <dbReference type="EnsemblMetazoa" id="ACOM036850-PA.1"/>
    </source>
</evidence>
<organism evidence="2">
    <name type="scientific">Anopheles coluzzii</name>
    <name type="common">African malaria mosquito</name>
    <dbReference type="NCBI Taxonomy" id="1518534"/>
    <lineage>
        <taxon>Eukaryota</taxon>
        <taxon>Metazoa</taxon>
        <taxon>Ecdysozoa</taxon>
        <taxon>Arthropoda</taxon>
        <taxon>Hexapoda</taxon>
        <taxon>Insecta</taxon>
        <taxon>Pterygota</taxon>
        <taxon>Neoptera</taxon>
        <taxon>Endopterygota</taxon>
        <taxon>Diptera</taxon>
        <taxon>Nematocera</taxon>
        <taxon>Culicoidea</taxon>
        <taxon>Culicidae</taxon>
        <taxon>Anophelinae</taxon>
        <taxon>Anopheles</taxon>
    </lineage>
</organism>
<protein>
    <submittedName>
        <fullName evidence="2">Uncharacterized protein</fullName>
    </submittedName>
</protein>
<accession>A0A8W7PS29</accession>
<evidence type="ECO:0000256" key="1">
    <source>
        <dbReference type="SAM" id="Phobius"/>
    </source>
</evidence>
<keyword evidence="1" id="KW-0812">Transmembrane</keyword>
<dbReference type="Proteomes" id="UP000075882">
    <property type="component" value="Unassembled WGS sequence"/>
</dbReference>
<dbReference type="EnsemblMetazoa" id="ACOM036850-RA">
    <property type="protein sequence ID" value="ACOM036850-PA.1"/>
    <property type="gene ID" value="ACOM036850"/>
</dbReference>
<reference evidence="2" key="1">
    <citation type="submission" date="2022-08" db="UniProtKB">
        <authorList>
            <consortium name="EnsemblMetazoa"/>
        </authorList>
    </citation>
    <scope>IDENTIFICATION</scope>
</reference>
<dbReference type="AlphaFoldDB" id="A0A8W7PS29"/>
<sequence>MLYINAAKRSKLYTTTFRVARHTIRRRTSSSTGERCQSESLSVFLRFEAFCLDQSSSLESSLNLADASAAFLLLLAWAAAAAAAAFSAAVSFLFEGAFRPRLLVPLRPTVVDVSSSAASANRSLNCFRWLSELWVNACCRARCMSFCTNSPVPVPFPCRQLRRKCSRWFSSCSEVGAVFCCALFDGRLRLFGELEGYFEDGGDERVAPVLRFRLAAQQQPDQLGGGLFRAQQQQDRGERFRVRARLQLGDDLLERFERDVVRLHQLPDAHLLERFVLEAFAQYLDDAVLVEQDQLALRDAVDDVAQVVRVDAAHQQPQHGRVVEHGLLELPVHVRQDPQEHLRVVLLEQVEILLDALVHRVDRIERIAQHTVHGRLERGAAAGRLLPPALQLPVHLQEVQQHVAGHADARHDRDQQRHHALLARVLLLVEQPVRREQRIVDALRQVVVRLRRREVALVGQCLLNDRYHTLGEVVFLLLVERGLPAAAQALQQRLERFHALLPQKLFQVAVQRVRQGYLRDGRLLQQAYLG</sequence>